<evidence type="ECO:0008006" key="4">
    <source>
        <dbReference type="Google" id="ProtNLM"/>
    </source>
</evidence>
<proteinExistence type="predicted"/>
<dbReference type="Proteomes" id="UP000019678">
    <property type="component" value="Unassembled WGS sequence"/>
</dbReference>
<evidence type="ECO:0000313" key="2">
    <source>
        <dbReference type="EMBL" id="EYF08616.1"/>
    </source>
</evidence>
<name>A0A017TJ38_9BACT</name>
<evidence type="ECO:0000313" key="3">
    <source>
        <dbReference type="Proteomes" id="UP000019678"/>
    </source>
</evidence>
<dbReference type="EMBL" id="ASRX01000003">
    <property type="protein sequence ID" value="EYF08616.1"/>
    <property type="molecule type" value="Genomic_DNA"/>
</dbReference>
<reference evidence="2 3" key="1">
    <citation type="submission" date="2013-05" db="EMBL/GenBank/DDBJ databases">
        <title>Genome assembly of Chondromyces apiculatus DSM 436.</title>
        <authorList>
            <person name="Sharma G."/>
            <person name="Khatri I."/>
            <person name="Kaur C."/>
            <person name="Mayilraj S."/>
            <person name="Subramanian S."/>
        </authorList>
    </citation>
    <scope>NUCLEOTIDE SEQUENCE [LARGE SCALE GENOMIC DNA]</scope>
    <source>
        <strain evidence="2 3">DSM 436</strain>
    </source>
</reference>
<dbReference type="AlphaFoldDB" id="A0A017TJ38"/>
<protein>
    <recommendedName>
        <fullName evidence="4">Cytochrome c domain-containing protein</fullName>
    </recommendedName>
</protein>
<organism evidence="2 3">
    <name type="scientific">Chondromyces apiculatus DSM 436</name>
    <dbReference type="NCBI Taxonomy" id="1192034"/>
    <lineage>
        <taxon>Bacteria</taxon>
        <taxon>Pseudomonadati</taxon>
        <taxon>Myxococcota</taxon>
        <taxon>Polyangia</taxon>
        <taxon>Polyangiales</taxon>
        <taxon>Polyangiaceae</taxon>
        <taxon>Chondromyces</taxon>
    </lineage>
</organism>
<dbReference type="PROSITE" id="PS51257">
    <property type="entry name" value="PROKAR_LIPOPROTEIN"/>
    <property type="match status" value="1"/>
</dbReference>
<feature type="chain" id="PRO_5001496663" description="Cytochrome c domain-containing protein" evidence="1">
    <location>
        <begin position="24"/>
        <end position="406"/>
    </location>
</feature>
<feature type="signal peptide" evidence="1">
    <location>
        <begin position="1"/>
        <end position="23"/>
    </location>
</feature>
<accession>A0A017TJ38</accession>
<evidence type="ECO:0000256" key="1">
    <source>
        <dbReference type="SAM" id="SignalP"/>
    </source>
</evidence>
<sequence>MRTSKPIMTRLALLLTSLTAAFAIPATTSIGCTGTIGGATGEGAGSGAGTGVGGNGGAGGGISEEGLREMFETTVEPKMLVCDACHMEGGSSGYEFMKKPVYDTVKSKGGLVIKDYEKSRFLTHSVSTGPHTGTNIDTIDGLPEAMTAWLKAEADAMEEPVPNPEIPLVGPFDVRTSGALSSVRFDPYLGASYEGISIVFQASLSGDALTLANVRVHGTQELGVQWKGVKVQTFAGDTGTNIPGGLHDNFAVTVLPGEAKDFDPANVVINGYEEGTKIGFFFTDILPLDGASGATDCADLTTFTTGAQGPIQMNCATAACHGNSNTSAGDVMDLSDLAADAAAGCRVIRARLLLSDPPNSQIFINSDPAAQGATHPFKFNGDAAAFDAFRTAVLPWVQAEAAAPAP</sequence>
<keyword evidence="3" id="KW-1185">Reference proteome</keyword>
<comment type="caution">
    <text evidence="2">The sequence shown here is derived from an EMBL/GenBank/DDBJ whole genome shotgun (WGS) entry which is preliminary data.</text>
</comment>
<gene>
    <name evidence="2" type="ORF">CAP_4146</name>
</gene>
<keyword evidence="1" id="KW-0732">Signal</keyword>